<evidence type="ECO:0000256" key="3">
    <source>
        <dbReference type="ARBA" id="ARBA00022475"/>
    </source>
</evidence>
<protein>
    <recommendedName>
        <fullName evidence="9">Protein-export membrane protein SecF</fullName>
    </recommendedName>
</protein>
<evidence type="ECO:0000256" key="5">
    <source>
        <dbReference type="ARBA" id="ARBA00022927"/>
    </source>
</evidence>
<keyword evidence="4 9" id="KW-0812">Transmembrane</keyword>
<dbReference type="HAMAP" id="MF_01464_B">
    <property type="entry name" value="SecF_B"/>
    <property type="match status" value="1"/>
</dbReference>
<keyword evidence="2 9" id="KW-0813">Transport</keyword>
<feature type="domain" description="Protein export membrane protein SecD/SecF C-terminal" evidence="10">
    <location>
        <begin position="98"/>
        <end position="294"/>
    </location>
</feature>
<evidence type="ECO:0000313" key="11">
    <source>
        <dbReference type="EMBL" id="PIS06732.1"/>
    </source>
</evidence>
<dbReference type="NCBIfam" id="TIGR00966">
    <property type="entry name" value="transloc_SecF"/>
    <property type="match status" value="1"/>
</dbReference>
<comment type="subcellular location">
    <subcellularLocation>
        <location evidence="1 9">Cell membrane</location>
        <topology evidence="1 9">Multi-pass membrane protein</topology>
    </subcellularLocation>
</comment>
<dbReference type="GO" id="GO:0065002">
    <property type="term" value="P:intracellular protein transmembrane transport"/>
    <property type="evidence" value="ECO:0007669"/>
    <property type="project" value="UniProtKB-UniRule"/>
</dbReference>
<dbReference type="InterPro" id="IPR005665">
    <property type="entry name" value="SecF_bac"/>
</dbReference>
<feature type="transmembrane region" description="Helical" evidence="9">
    <location>
        <begin position="127"/>
        <end position="146"/>
    </location>
</feature>
<organism evidence="11 12">
    <name type="scientific">Candidatus Berkelbacteria bacterium CG10_big_fil_rev_8_21_14_0_10_43_14</name>
    <dbReference type="NCBI Taxonomy" id="1974515"/>
    <lineage>
        <taxon>Bacteria</taxon>
        <taxon>Candidatus Berkelbacteria</taxon>
    </lineage>
</organism>
<gene>
    <name evidence="9 11" type="primary">secF</name>
    <name evidence="11" type="ORF">COT79_03025</name>
</gene>
<keyword evidence="8 9" id="KW-0472">Membrane</keyword>
<evidence type="ECO:0000256" key="4">
    <source>
        <dbReference type="ARBA" id="ARBA00022692"/>
    </source>
</evidence>
<feature type="transmembrane region" description="Helical" evidence="9">
    <location>
        <begin position="158"/>
        <end position="184"/>
    </location>
</feature>
<accession>A0A2M6R847</accession>
<proteinExistence type="inferred from homology"/>
<comment type="function">
    <text evidence="9">Part of the Sec protein translocase complex. Interacts with the SecYEG preprotein conducting channel. SecDF uses the proton motive force (PMF) to complete protein translocation after the ATP-dependent function of SecA.</text>
</comment>
<dbReference type="PRINTS" id="PR01755">
    <property type="entry name" value="SECFTRNLCASE"/>
</dbReference>
<evidence type="ECO:0000256" key="9">
    <source>
        <dbReference type="HAMAP-Rule" id="MF_01464"/>
    </source>
</evidence>
<evidence type="ECO:0000256" key="6">
    <source>
        <dbReference type="ARBA" id="ARBA00022989"/>
    </source>
</evidence>
<keyword evidence="3 9" id="KW-1003">Cell membrane</keyword>
<feature type="transmembrane region" description="Helical" evidence="9">
    <location>
        <begin position="266"/>
        <end position="292"/>
    </location>
</feature>
<dbReference type="InterPro" id="IPR022813">
    <property type="entry name" value="SecD/SecF_arch_bac"/>
</dbReference>
<dbReference type="GO" id="GO:0005886">
    <property type="term" value="C:plasma membrane"/>
    <property type="evidence" value="ECO:0007669"/>
    <property type="project" value="UniProtKB-SubCell"/>
</dbReference>
<reference evidence="12" key="1">
    <citation type="submission" date="2017-09" db="EMBL/GenBank/DDBJ databases">
        <title>Depth-based differentiation of microbial function through sediment-hosted aquifers and enrichment of novel symbionts in the deep terrestrial subsurface.</title>
        <authorList>
            <person name="Probst A.J."/>
            <person name="Ladd B."/>
            <person name="Jarett J.K."/>
            <person name="Geller-Mcgrath D.E."/>
            <person name="Sieber C.M.K."/>
            <person name="Emerson J.B."/>
            <person name="Anantharaman K."/>
            <person name="Thomas B.C."/>
            <person name="Malmstrom R."/>
            <person name="Stieglmeier M."/>
            <person name="Klingl A."/>
            <person name="Woyke T."/>
            <person name="Ryan C.M."/>
            <person name="Banfield J.F."/>
        </authorList>
    </citation>
    <scope>NUCLEOTIDE SEQUENCE [LARGE SCALE GENOMIC DNA]</scope>
</reference>
<dbReference type="Gene3D" id="1.20.1640.10">
    <property type="entry name" value="Multidrug efflux transporter AcrB transmembrane domain"/>
    <property type="match status" value="1"/>
</dbReference>
<evidence type="ECO:0000313" key="12">
    <source>
        <dbReference type="Proteomes" id="UP000231162"/>
    </source>
</evidence>
<dbReference type="GO" id="GO:0043952">
    <property type="term" value="P:protein transport by the Sec complex"/>
    <property type="evidence" value="ECO:0007669"/>
    <property type="project" value="UniProtKB-UniRule"/>
</dbReference>
<dbReference type="EMBL" id="PEZX01000038">
    <property type="protein sequence ID" value="PIS06732.1"/>
    <property type="molecule type" value="Genomic_DNA"/>
</dbReference>
<keyword evidence="5 9" id="KW-0653">Protein transport</keyword>
<evidence type="ECO:0000256" key="2">
    <source>
        <dbReference type="ARBA" id="ARBA00022448"/>
    </source>
</evidence>
<evidence type="ECO:0000256" key="1">
    <source>
        <dbReference type="ARBA" id="ARBA00004651"/>
    </source>
</evidence>
<dbReference type="PANTHER" id="PTHR30081">
    <property type="entry name" value="PROTEIN-EXPORT MEMBRANE PROTEIN SEC"/>
    <property type="match status" value="1"/>
</dbReference>
<dbReference type="PANTHER" id="PTHR30081:SF8">
    <property type="entry name" value="PROTEIN TRANSLOCASE SUBUNIT SECF"/>
    <property type="match status" value="1"/>
</dbReference>
<comment type="similarity">
    <text evidence="9">Belongs to the SecD/SecF family. SecF subfamily.</text>
</comment>
<dbReference type="AlphaFoldDB" id="A0A2M6R847"/>
<feature type="transmembrane region" description="Helical" evidence="9">
    <location>
        <begin position="9"/>
        <end position="28"/>
    </location>
</feature>
<evidence type="ECO:0000256" key="7">
    <source>
        <dbReference type="ARBA" id="ARBA00023010"/>
    </source>
</evidence>
<comment type="subunit">
    <text evidence="9">Forms a complex with SecD. Part of the essential Sec protein translocation apparatus which comprises SecA, SecYEG and auxiliary proteins SecDF. Other proteins may also be involved.</text>
</comment>
<dbReference type="Pfam" id="PF07549">
    <property type="entry name" value="Sec_GG"/>
    <property type="match status" value="1"/>
</dbReference>
<feature type="transmembrane region" description="Helical" evidence="9">
    <location>
        <begin position="242"/>
        <end position="260"/>
    </location>
</feature>
<keyword evidence="6 9" id="KW-1133">Transmembrane helix</keyword>
<dbReference type="SUPFAM" id="SSF82866">
    <property type="entry name" value="Multidrug efflux transporter AcrB transmembrane domain"/>
    <property type="match status" value="1"/>
</dbReference>
<dbReference type="GO" id="GO:0015450">
    <property type="term" value="F:protein-transporting ATPase activity"/>
    <property type="evidence" value="ECO:0007669"/>
    <property type="project" value="InterPro"/>
</dbReference>
<dbReference type="InterPro" id="IPR048634">
    <property type="entry name" value="SecD_SecF_C"/>
</dbReference>
<dbReference type="GO" id="GO:0006605">
    <property type="term" value="P:protein targeting"/>
    <property type="evidence" value="ECO:0007669"/>
    <property type="project" value="UniProtKB-UniRule"/>
</dbReference>
<dbReference type="InterPro" id="IPR022645">
    <property type="entry name" value="SecD/SecF_bac"/>
</dbReference>
<evidence type="ECO:0000256" key="8">
    <source>
        <dbReference type="ARBA" id="ARBA00023136"/>
    </source>
</evidence>
<dbReference type="Pfam" id="PF02355">
    <property type="entry name" value="SecD_SecF_C"/>
    <property type="match status" value="1"/>
</dbReference>
<dbReference type="InterPro" id="IPR022646">
    <property type="entry name" value="SecD/SecF_CS"/>
</dbReference>
<feature type="transmembrane region" description="Helical" evidence="9">
    <location>
        <begin position="190"/>
        <end position="211"/>
    </location>
</feature>
<name>A0A2M6R847_9BACT</name>
<keyword evidence="7 9" id="KW-0811">Translocation</keyword>
<sequence>MNIIGRMKIWFLISGITICAGIAAISIYKPQYGIDFTGGSLLELAVPATLTKEVAHEVATDSKIEVGTITTSDNNVFLIRTKPITESDKNVFLTALKSKVGESAEAIEERRFETIGPTVSADLVKKALISVILASFAIIAYIAFVFRKLPDHSQSWRFGITAVVALMHDLLVTIGIFTLVGHFLGWEIDSLFITALLTVMGFSVHDTIVVFDRIRENVRRFPDHSFSNVSNESVVQTLGRSLNTSMTILITLATLLFLGGSTLQPFVFTLIMGILVGTYSSIFTATPLLVVWQNNVDKKRSHKV</sequence>
<evidence type="ECO:0000259" key="10">
    <source>
        <dbReference type="Pfam" id="PF02355"/>
    </source>
</evidence>
<comment type="caution">
    <text evidence="11">The sequence shown here is derived from an EMBL/GenBank/DDBJ whole genome shotgun (WGS) entry which is preliminary data.</text>
</comment>
<dbReference type="Proteomes" id="UP000231162">
    <property type="component" value="Unassembled WGS sequence"/>
</dbReference>